<keyword evidence="8" id="KW-1185">Reference proteome</keyword>
<dbReference type="PANTHER" id="PTHR24305:SF166">
    <property type="entry name" value="CYTOCHROME P450 12A4, MITOCHONDRIAL-RELATED"/>
    <property type="match status" value="1"/>
</dbReference>
<feature type="binding site" description="axial binding residue" evidence="3">
    <location>
        <position position="420"/>
    </location>
    <ligand>
        <name>heme</name>
        <dbReference type="ChEBI" id="CHEBI:30413"/>
    </ligand>
    <ligandPart>
        <name>Fe</name>
        <dbReference type="ChEBI" id="CHEBI:18248"/>
    </ligandPart>
</feature>
<dbReference type="InterPro" id="IPR017972">
    <property type="entry name" value="Cyt_P450_CS"/>
</dbReference>
<dbReference type="RefSeq" id="WP_310047874.1">
    <property type="nucleotide sequence ID" value="NZ_JAVDTL010000005.1"/>
</dbReference>
<dbReference type="Proteomes" id="UP001253458">
    <property type="component" value="Unassembled WGS sequence"/>
</dbReference>
<dbReference type="EMBL" id="JAVDTL010000005">
    <property type="protein sequence ID" value="MDR6768268.1"/>
    <property type="molecule type" value="Genomic_DNA"/>
</dbReference>
<dbReference type="SUPFAM" id="SSF48264">
    <property type="entry name" value="Cytochrome P450"/>
    <property type="match status" value="1"/>
</dbReference>
<comment type="cofactor">
    <cofactor evidence="1 3">
        <name>heme</name>
        <dbReference type="ChEBI" id="CHEBI:30413"/>
    </cofactor>
</comment>
<accession>A0AAJ2BYJ1</accession>
<evidence type="ECO:0000313" key="8">
    <source>
        <dbReference type="Proteomes" id="UP001249076"/>
    </source>
</evidence>
<dbReference type="PRINTS" id="PR00385">
    <property type="entry name" value="P450"/>
</dbReference>
<gene>
    <name evidence="6" type="ORF">J2W88_003570</name>
    <name evidence="7" type="ORF">J2W93_002540</name>
</gene>
<protein>
    <submittedName>
        <fullName evidence="6">Cytochrome P450</fullName>
    </submittedName>
</protein>
<organism evidence="6 9">
    <name type="scientific">Acidovorax delafieldii</name>
    <name type="common">Pseudomonas delafieldii</name>
    <dbReference type="NCBI Taxonomy" id="47920"/>
    <lineage>
        <taxon>Bacteria</taxon>
        <taxon>Pseudomonadati</taxon>
        <taxon>Pseudomonadota</taxon>
        <taxon>Betaproteobacteria</taxon>
        <taxon>Burkholderiales</taxon>
        <taxon>Comamonadaceae</taxon>
        <taxon>Acidovorax</taxon>
    </lineage>
</organism>
<reference evidence="6 8" key="1">
    <citation type="submission" date="2023-07" db="EMBL/GenBank/DDBJ databases">
        <title>Sorghum-associated microbial communities from plants grown in Nebraska, USA.</title>
        <authorList>
            <person name="Schachtman D."/>
        </authorList>
    </citation>
    <scope>NUCLEOTIDE SEQUENCE</scope>
    <source>
        <strain evidence="7 8">BE105</strain>
        <strain evidence="6">BE69</strain>
    </source>
</reference>
<feature type="region of interest" description="Disordered" evidence="5">
    <location>
        <begin position="1"/>
        <end position="26"/>
    </location>
</feature>
<dbReference type="GO" id="GO:0020037">
    <property type="term" value="F:heme binding"/>
    <property type="evidence" value="ECO:0007669"/>
    <property type="project" value="InterPro"/>
</dbReference>
<dbReference type="Gene3D" id="1.10.630.10">
    <property type="entry name" value="Cytochrome P450"/>
    <property type="match status" value="1"/>
</dbReference>
<dbReference type="InterPro" id="IPR002401">
    <property type="entry name" value="Cyt_P450_E_grp-I"/>
</dbReference>
<name>A0AAJ2BYJ1_ACIDE</name>
<evidence type="ECO:0000256" key="4">
    <source>
        <dbReference type="RuleBase" id="RU000461"/>
    </source>
</evidence>
<dbReference type="InterPro" id="IPR001128">
    <property type="entry name" value="Cyt_P450"/>
</dbReference>
<keyword evidence="3 4" id="KW-0349">Heme</keyword>
<dbReference type="Pfam" id="PF00067">
    <property type="entry name" value="p450"/>
    <property type="match status" value="1"/>
</dbReference>
<dbReference type="PRINTS" id="PR00463">
    <property type="entry name" value="EP450I"/>
</dbReference>
<dbReference type="PANTHER" id="PTHR24305">
    <property type="entry name" value="CYTOCHROME P450"/>
    <property type="match status" value="1"/>
</dbReference>
<evidence type="ECO:0000313" key="7">
    <source>
        <dbReference type="EMBL" id="MDR6837702.1"/>
    </source>
</evidence>
<feature type="compositionally biased region" description="Low complexity" evidence="5">
    <location>
        <begin position="1"/>
        <end position="16"/>
    </location>
</feature>
<keyword evidence="4" id="KW-0560">Oxidoreductase</keyword>
<dbReference type="GO" id="GO:0005506">
    <property type="term" value="F:iron ion binding"/>
    <property type="evidence" value="ECO:0007669"/>
    <property type="project" value="InterPro"/>
</dbReference>
<dbReference type="EMBL" id="JAVDTS010000003">
    <property type="protein sequence ID" value="MDR6837702.1"/>
    <property type="molecule type" value="Genomic_DNA"/>
</dbReference>
<evidence type="ECO:0000313" key="9">
    <source>
        <dbReference type="Proteomes" id="UP001253458"/>
    </source>
</evidence>
<keyword evidence="3 4" id="KW-0479">Metal-binding</keyword>
<dbReference type="PROSITE" id="PS00086">
    <property type="entry name" value="CYTOCHROME_P450"/>
    <property type="match status" value="1"/>
</dbReference>
<dbReference type="InterPro" id="IPR050121">
    <property type="entry name" value="Cytochrome_P450_monoxygenase"/>
</dbReference>
<dbReference type="Proteomes" id="UP001249076">
    <property type="component" value="Unassembled WGS sequence"/>
</dbReference>
<dbReference type="GO" id="GO:0016705">
    <property type="term" value="F:oxidoreductase activity, acting on paired donors, with incorporation or reduction of molecular oxygen"/>
    <property type="evidence" value="ECO:0007669"/>
    <property type="project" value="InterPro"/>
</dbReference>
<keyword evidence="3 4" id="KW-0408">Iron</keyword>
<comment type="similarity">
    <text evidence="2 4">Belongs to the cytochrome P450 family.</text>
</comment>
<comment type="caution">
    <text evidence="6">The sequence shown here is derived from an EMBL/GenBank/DDBJ whole genome shotgun (WGS) entry which is preliminary data.</text>
</comment>
<keyword evidence="4" id="KW-0503">Monooxygenase</keyword>
<dbReference type="InterPro" id="IPR036396">
    <property type="entry name" value="Cyt_P450_sf"/>
</dbReference>
<dbReference type="GO" id="GO:0004497">
    <property type="term" value="F:monooxygenase activity"/>
    <property type="evidence" value="ECO:0007669"/>
    <property type="project" value="UniProtKB-KW"/>
</dbReference>
<evidence type="ECO:0000256" key="5">
    <source>
        <dbReference type="SAM" id="MobiDB-lite"/>
    </source>
</evidence>
<evidence type="ECO:0000313" key="6">
    <source>
        <dbReference type="EMBL" id="MDR6768268.1"/>
    </source>
</evidence>
<proteinExistence type="inferred from homology"/>
<evidence type="ECO:0000256" key="2">
    <source>
        <dbReference type="ARBA" id="ARBA00010617"/>
    </source>
</evidence>
<sequence length="479" mass="53124">MNSPTVTTSSVASTTPPTTPATPRGPRTRWWGLPLLRAMRADYLGFVTQLQREHGDLTRMRLGYEDAWDLMHPDLVREALLTHADQLIRWERGMEVFEEVFGQSVLVTEGDTWQRQRRMLMPAFTPKRVAGYAQLMTDAARSALDTAVPPGQPGAQVAVDALWTDVAMDVILRTLFSTSAQADAREAAWATQTLSEAAFHEMFMPFTLPDWLPLPGKAAKRRAIRSLKGLVWRHIHARQTEVAAPGAPDRSDLLHMLLALRDESTGEALSAQEVFDQCIVSFQAGHETSATTLLWWTLLMAQHPEAALRAQAEVDAVLQGGTPGPEHLAQLPWLGATLKEALRLYPPIAALMSRRTTAPIALGGVPVPQGAMLRITPWVLHRDARWFAEPDRFVPERFLDGAPPIPRGAWIPFGLGPRVCIGQHFAMLEMTLLAAMLLQRYTVRLPVGGVVGAPRFQVTLRPEGTSALWLQRRDAPQEQ</sequence>
<evidence type="ECO:0000256" key="3">
    <source>
        <dbReference type="PIRSR" id="PIRSR602401-1"/>
    </source>
</evidence>
<dbReference type="AlphaFoldDB" id="A0AAJ2BYJ1"/>
<evidence type="ECO:0000256" key="1">
    <source>
        <dbReference type="ARBA" id="ARBA00001971"/>
    </source>
</evidence>